<dbReference type="InterPro" id="IPR026881">
    <property type="entry name" value="WYL_dom"/>
</dbReference>
<dbReference type="AlphaFoldDB" id="A0A172ZH97"/>
<dbReference type="PROSITE" id="PS51000">
    <property type="entry name" value="HTH_DEOR_2"/>
    <property type="match status" value="1"/>
</dbReference>
<dbReference type="KEGG" id="pbv:AR543_11985"/>
<feature type="domain" description="HTH deoR-type" evidence="3">
    <location>
        <begin position="2"/>
        <end position="57"/>
    </location>
</feature>
<dbReference type="Proteomes" id="UP000078148">
    <property type="component" value="Chromosome"/>
</dbReference>
<dbReference type="InterPro" id="IPR013196">
    <property type="entry name" value="HTH_11"/>
</dbReference>
<dbReference type="EMBL" id="CP013023">
    <property type="protein sequence ID" value="ANF96657.1"/>
    <property type="molecule type" value="Genomic_DNA"/>
</dbReference>
<dbReference type="PROSITE" id="PS52050">
    <property type="entry name" value="WYL"/>
    <property type="match status" value="1"/>
</dbReference>
<dbReference type="InterPro" id="IPR001034">
    <property type="entry name" value="DeoR_HTH"/>
</dbReference>
<name>A0A172ZH97_9BACL</name>
<dbReference type="InterPro" id="IPR051534">
    <property type="entry name" value="CBASS_pafABC_assoc_protein"/>
</dbReference>
<evidence type="ECO:0000259" key="3">
    <source>
        <dbReference type="PROSITE" id="PS51000"/>
    </source>
</evidence>
<dbReference type="PIRSF" id="PIRSF016838">
    <property type="entry name" value="PafC"/>
    <property type="match status" value="1"/>
</dbReference>
<dbReference type="InterPro" id="IPR028349">
    <property type="entry name" value="PafC-like"/>
</dbReference>
<dbReference type="InterPro" id="IPR036388">
    <property type="entry name" value="WH-like_DNA-bd_sf"/>
</dbReference>
<dbReference type="Pfam" id="PF08279">
    <property type="entry name" value="HTH_11"/>
    <property type="match status" value="1"/>
</dbReference>
<keyword evidence="2" id="KW-0804">Transcription</keyword>
<protein>
    <submittedName>
        <fullName evidence="4">Transcriptional regulator</fullName>
    </submittedName>
</protein>
<reference evidence="4 5" key="2">
    <citation type="journal article" date="2016" name="Int. J. Syst. Evol. Microbiol.">
        <title>Paenibacillus bovis sp. nov., isolated from raw yak (Bos grunniens) milk.</title>
        <authorList>
            <person name="Gao C."/>
            <person name="Han J."/>
            <person name="Liu Z."/>
            <person name="Xu X."/>
            <person name="Hang F."/>
            <person name="Wu Z."/>
        </authorList>
    </citation>
    <scope>NUCLEOTIDE SEQUENCE [LARGE SCALE GENOMIC DNA]</scope>
    <source>
        <strain evidence="4 5">BD3526</strain>
    </source>
</reference>
<dbReference type="STRING" id="1616788.AR543_11985"/>
<dbReference type="Pfam" id="PF25583">
    <property type="entry name" value="WCX"/>
    <property type="match status" value="1"/>
</dbReference>
<sequence>MRADRLLRILLLLQNEGQMTTRQLSKTLEVSARTIVRDMDALSTSGIPVYAERGSQGGWKLTEGYRTRLTGIKPEELGSLLLSSHPQLLADLGIQQYFDDALQKLLAALPANAAQTARMIRSKIHIDGAGWHEHNDTLSQLMTIQEALFTEQKLKIRYQRNNEMAERILCPLGLVAKRSVWYVIARVDDPGQEMRTYRVSNIAEAIMLEQHFTPPSDFNLQEYWEQSTRQFKNSLPRYPARIRVCTTILPQLEKERYIRIDAVQPCADQSDWYELDVQFATLEHACSMMLGCGGSAIVLSPEELRQHIVLQAASIQANYNF</sequence>
<evidence type="ECO:0000313" key="5">
    <source>
        <dbReference type="Proteomes" id="UP000078148"/>
    </source>
</evidence>
<evidence type="ECO:0000256" key="2">
    <source>
        <dbReference type="ARBA" id="ARBA00023163"/>
    </source>
</evidence>
<dbReference type="RefSeq" id="WP_060534707.1">
    <property type="nucleotide sequence ID" value="NZ_CP013023.1"/>
</dbReference>
<dbReference type="PANTHER" id="PTHR34580:SF1">
    <property type="entry name" value="PROTEIN PAFC"/>
    <property type="match status" value="1"/>
</dbReference>
<dbReference type="SUPFAM" id="SSF46785">
    <property type="entry name" value="Winged helix' DNA-binding domain"/>
    <property type="match status" value="1"/>
</dbReference>
<dbReference type="Pfam" id="PF13280">
    <property type="entry name" value="WYL"/>
    <property type="match status" value="1"/>
</dbReference>
<dbReference type="InterPro" id="IPR057727">
    <property type="entry name" value="WCX_dom"/>
</dbReference>
<dbReference type="PANTHER" id="PTHR34580">
    <property type="match status" value="1"/>
</dbReference>
<reference evidence="5" key="1">
    <citation type="submission" date="2015-10" db="EMBL/GenBank/DDBJ databases">
        <title>Genome of Paenibacillus bovis sp. nov.</title>
        <authorList>
            <person name="Wu Z."/>
            <person name="Gao C."/>
            <person name="Liu Z."/>
            <person name="Zheng H."/>
        </authorList>
    </citation>
    <scope>NUCLEOTIDE SEQUENCE [LARGE SCALE GENOMIC DNA]</scope>
    <source>
        <strain evidence="5">BD3526</strain>
    </source>
</reference>
<accession>A0A172ZH97</accession>
<gene>
    <name evidence="4" type="ORF">AR543_11985</name>
</gene>
<keyword evidence="1" id="KW-0805">Transcription regulation</keyword>
<dbReference type="InterPro" id="IPR036390">
    <property type="entry name" value="WH_DNA-bd_sf"/>
</dbReference>
<proteinExistence type="predicted"/>
<dbReference type="GO" id="GO:0003700">
    <property type="term" value="F:DNA-binding transcription factor activity"/>
    <property type="evidence" value="ECO:0007669"/>
    <property type="project" value="InterPro"/>
</dbReference>
<dbReference type="OrthoDB" id="9815009at2"/>
<evidence type="ECO:0000256" key="1">
    <source>
        <dbReference type="ARBA" id="ARBA00023015"/>
    </source>
</evidence>
<evidence type="ECO:0000313" key="4">
    <source>
        <dbReference type="EMBL" id="ANF96657.1"/>
    </source>
</evidence>
<keyword evidence="5" id="KW-1185">Reference proteome</keyword>
<dbReference type="Gene3D" id="1.10.10.10">
    <property type="entry name" value="Winged helix-like DNA-binding domain superfamily/Winged helix DNA-binding domain"/>
    <property type="match status" value="1"/>
</dbReference>
<organism evidence="4 5">
    <name type="scientific">Paenibacillus bovis</name>
    <dbReference type="NCBI Taxonomy" id="1616788"/>
    <lineage>
        <taxon>Bacteria</taxon>
        <taxon>Bacillati</taxon>
        <taxon>Bacillota</taxon>
        <taxon>Bacilli</taxon>
        <taxon>Bacillales</taxon>
        <taxon>Paenibacillaceae</taxon>
        <taxon>Paenibacillus</taxon>
    </lineage>
</organism>